<dbReference type="EMBL" id="BAAAQF010000023">
    <property type="protein sequence ID" value="GAA1691476.1"/>
    <property type="molecule type" value="Genomic_DNA"/>
</dbReference>
<dbReference type="Pfam" id="PF13086">
    <property type="entry name" value="AAA_11"/>
    <property type="match status" value="1"/>
</dbReference>
<evidence type="ECO:0000259" key="7">
    <source>
        <dbReference type="Pfam" id="PF13087"/>
    </source>
</evidence>
<dbReference type="CDD" id="cd18808">
    <property type="entry name" value="SF1_C_Upf1"/>
    <property type="match status" value="1"/>
</dbReference>
<keyword evidence="3" id="KW-0378">Hydrolase</keyword>
<keyword evidence="2" id="KW-0547">Nucleotide-binding</keyword>
<proteinExistence type="inferred from homology"/>
<gene>
    <name evidence="8" type="ORF">GCM10009830_44040</name>
</gene>
<dbReference type="PANTHER" id="PTHR43788">
    <property type="entry name" value="DNA2/NAM7 HELICASE FAMILY MEMBER"/>
    <property type="match status" value="1"/>
</dbReference>
<evidence type="ECO:0000256" key="1">
    <source>
        <dbReference type="ARBA" id="ARBA00007913"/>
    </source>
</evidence>
<dbReference type="PANTHER" id="PTHR43788:SF8">
    <property type="entry name" value="DNA-BINDING PROTEIN SMUBP-2"/>
    <property type="match status" value="1"/>
</dbReference>
<feature type="domain" description="DNA2/NAM7 helicase helicase" evidence="6">
    <location>
        <begin position="313"/>
        <end position="730"/>
    </location>
</feature>
<dbReference type="Pfam" id="PF13087">
    <property type="entry name" value="AAA_12"/>
    <property type="match status" value="1"/>
</dbReference>
<dbReference type="Gene3D" id="3.40.50.300">
    <property type="entry name" value="P-loop containing nucleotide triphosphate hydrolases"/>
    <property type="match status" value="2"/>
</dbReference>
<comment type="caution">
    <text evidence="8">The sequence shown here is derived from an EMBL/GenBank/DDBJ whole genome shotgun (WGS) entry which is preliminary data.</text>
</comment>
<evidence type="ECO:0000256" key="2">
    <source>
        <dbReference type="ARBA" id="ARBA00022741"/>
    </source>
</evidence>
<keyword evidence="9" id="KW-1185">Reference proteome</keyword>
<name>A0ABN2HQ50_9ACTN</name>
<organism evidence="8 9">
    <name type="scientific">Glycomyces endophyticus</name>
    <dbReference type="NCBI Taxonomy" id="480996"/>
    <lineage>
        <taxon>Bacteria</taxon>
        <taxon>Bacillati</taxon>
        <taxon>Actinomycetota</taxon>
        <taxon>Actinomycetes</taxon>
        <taxon>Glycomycetales</taxon>
        <taxon>Glycomycetaceae</taxon>
        <taxon>Glycomyces</taxon>
    </lineage>
</organism>
<evidence type="ECO:0000256" key="3">
    <source>
        <dbReference type="ARBA" id="ARBA00022801"/>
    </source>
</evidence>
<reference evidence="8 9" key="1">
    <citation type="journal article" date="2019" name="Int. J. Syst. Evol. Microbiol.">
        <title>The Global Catalogue of Microorganisms (GCM) 10K type strain sequencing project: providing services to taxonomists for standard genome sequencing and annotation.</title>
        <authorList>
            <consortium name="The Broad Institute Genomics Platform"/>
            <consortium name="The Broad Institute Genome Sequencing Center for Infectious Disease"/>
            <person name="Wu L."/>
            <person name="Ma J."/>
        </authorList>
    </citation>
    <scope>NUCLEOTIDE SEQUENCE [LARGE SCALE GENOMIC DNA]</scope>
    <source>
        <strain evidence="8 9">JCM 16001</strain>
    </source>
</reference>
<dbReference type="InterPro" id="IPR027417">
    <property type="entry name" value="P-loop_NTPase"/>
</dbReference>
<comment type="similarity">
    <text evidence="1">Belongs to the DNA2/NAM7 helicase family.</text>
</comment>
<sequence>MRTLMLPRPIVLVPGKNLPGKLRTAARDDPRMPGDVGQVLRKLVELNNGSGIPATVPAPKQGQDWGWFAYTPDYKIRLFLTRDRDAYMIAFVASLRHDDHQRLAESCLKLRAPGWTAVPSPPQIPHGSAAYAREIAYAWKQLEAERAAARGSAPLTSHQTGFLDMLDEMIDATETISRNQTEKSSAALYRAKHSTGEQRFGLHSVYRFDMAGEHELGEGKYVHHVEQPDIKGQVTRVSGGTVTVKFDVPIDWDALPQVGELRETPNATVFRTQRESVELLRAGGSENPHLLRTVVDHRVRPIPGRSFTPNEPLDAEQRLAFTKALNVEDLLLVHGPPGTGKTRTISQTARSAVHDLGQKVLISSHSNRAVDNVLATLPNDVEVIRVGYREAVTPEGRAYLLENREAELRERVRVAAAMKLEPYGHLATAEAWVSEFNARTDRLNAAAGLVANAGKAVAARTAAAASPYQPQIEQCEREIASASGRLARVRARQKRTATWRSEVEARAGNPLIGWMLRFVVAVLARMESSAEGRGDRIDTELHELETLHAEAAAARDQAVATDAGVIEARQRRAACEREGQGDWREVRKAAEALCTALRGLIAVDHPPRPPEQPAVEDTDLRAAATWAGTQRERLQRELPLLRGRRDLLTRWHAAVDSAKDQLNGELIRYADVIAATCTGSASRPELSGVEFDLAVIDEAGQIGITDVLVPLTRARRGVLVGDHQQLPPFLDTEVDAWGAGLRNPQIRTMLSKSALEILTGALPPSNQVSLIRQRRMPEVLADFISRSFYQSRLQTEHARPHRDPLMQTPMTLIDTSGLPPHRRFEQPGKVRERWAASGSANDAEAEMLAGLAAYYHDQPGDWCVIVPYRAQLQLIRAKLRRLISDPEAIERDTGTVDAFQGGEREVVLYGFTRSNKAGRVGFLRELRRVNVAFTRARSQLIITGDLSTLSRSTDPGFRDLMEDLQLHLNSRGDIRPYREIEALLKDLRGEGGAHGGR</sequence>
<evidence type="ECO:0000259" key="6">
    <source>
        <dbReference type="Pfam" id="PF13086"/>
    </source>
</evidence>
<dbReference type="InterPro" id="IPR047187">
    <property type="entry name" value="SF1_C_Upf1"/>
</dbReference>
<keyword evidence="4" id="KW-0347">Helicase</keyword>
<dbReference type="InterPro" id="IPR050534">
    <property type="entry name" value="Coronavir_polyprotein_1ab"/>
</dbReference>
<evidence type="ECO:0000256" key="4">
    <source>
        <dbReference type="ARBA" id="ARBA00022806"/>
    </source>
</evidence>
<dbReference type="SUPFAM" id="SSF52540">
    <property type="entry name" value="P-loop containing nucleoside triphosphate hydrolases"/>
    <property type="match status" value="1"/>
</dbReference>
<dbReference type="InterPro" id="IPR041677">
    <property type="entry name" value="DNA2/NAM7_AAA_11"/>
</dbReference>
<dbReference type="InterPro" id="IPR041679">
    <property type="entry name" value="DNA2/NAM7-like_C"/>
</dbReference>
<evidence type="ECO:0008006" key="10">
    <source>
        <dbReference type="Google" id="ProtNLM"/>
    </source>
</evidence>
<dbReference type="RefSeq" id="WP_344491244.1">
    <property type="nucleotide sequence ID" value="NZ_BAAAQF010000023.1"/>
</dbReference>
<protein>
    <recommendedName>
        <fullName evidence="10">AAA domain-containing protein</fullName>
    </recommendedName>
</protein>
<evidence type="ECO:0000313" key="8">
    <source>
        <dbReference type="EMBL" id="GAA1691476.1"/>
    </source>
</evidence>
<feature type="domain" description="DNA2/NAM7 helicase-like C-terminal" evidence="7">
    <location>
        <begin position="751"/>
        <end position="945"/>
    </location>
</feature>
<keyword evidence="5" id="KW-0067">ATP-binding</keyword>
<accession>A0ABN2HQ50</accession>
<evidence type="ECO:0000256" key="5">
    <source>
        <dbReference type="ARBA" id="ARBA00022840"/>
    </source>
</evidence>
<evidence type="ECO:0000313" key="9">
    <source>
        <dbReference type="Proteomes" id="UP001499851"/>
    </source>
</evidence>
<dbReference type="Proteomes" id="UP001499851">
    <property type="component" value="Unassembled WGS sequence"/>
</dbReference>